<dbReference type="GO" id="GO:0004867">
    <property type="term" value="F:serine-type endopeptidase inhibitor activity"/>
    <property type="evidence" value="ECO:0007669"/>
    <property type="project" value="InterPro"/>
</dbReference>
<dbReference type="InterPro" id="IPR000215">
    <property type="entry name" value="Serpin_fam"/>
</dbReference>
<sequence length="199" mass="23102">MQADFALEVLRQSHKKNELKSLVISPLLLSIDLAIIYNGATGETAKQIANVITGENSCLKLNKYFVHIWRQLRNQKSFFTTFNLMYVKKNIGVYEQFLNIAEKYFDREVKSVDFSDPDKAAKEINDSIKTETTDLFPEFVQQNYLTTDIFLTLINMIDFRGEFAIHFRPLGPYSIPDEFYVKKGEIRYAKYGAEIRLSL</sequence>
<evidence type="ECO:0000256" key="1">
    <source>
        <dbReference type="ARBA" id="ARBA00009500"/>
    </source>
</evidence>
<name>A0A914P573_9BILA</name>
<evidence type="ECO:0000313" key="4">
    <source>
        <dbReference type="WBParaSite" id="PDA_v2.g12484.t1"/>
    </source>
</evidence>
<evidence type="ECO:0000259" key="2">
    <source>
        <dbReference type="Pfam" id="PF00079"/>
    </source>
</evidence>
<comment type="similarity">
    <text evidence="1">Belongs to the serpin family.</text>
</comment>
<dbReference type="Pfam" id="PF00079">
    <property type="entry name" value="Serpin"/>
    <property type="match status" value="1"/>
</dbReference>
<dbReference type="InterPro" id="IPR036186">
    <property type="entry name" value="Serpin_sf"/>
</dbReference>
<dbReference type="WBParaSite" id="PDA_v2.g12484.t1">
    <property type="protein sequence ID" value="PDA_v2.g12484.t1"/>
    <property type="gene ID" value="PDA_v2.g12484"/>
</dbReference>
<evidence type="ECO:0000313" key="3">
    <source>
        <dbReference type="Proteomes" id="UP000887578"/>
    </source>
</evidence>
<dbReference type="GO" id="GO:0005615">
    <property type="term" value="C:extracellular space"/>
    <property type="evidence" value="ECO:0007669"/>
    <property type="project" value="InterPro"/>
</dbReference>
<accession>A0A914P573</accession>
<dbReference type="AlphaFoldDB" id="A0A914P573"/>
<feature type="domain" description="Serpin" evidence="2">
    <location>
        <begin position="2"/>
        <end position="185"/>
    </location>
</feature>
<dbReference type="InterPro" id="IPR042178">
    <property type="entry name" value="Serpin_sf_1"/>
</dbReference>
<dbReference type="Proteomes" id="UP000887578">
    <property type="component" value="Unplaced"/>
</dbReference>
<keyword evidence="3" id="KW-1185">Reference proteome</keyword>
<dbReference type="Gene3D" id="3.30.497.10">
    <property type="entry name" value="Antithrombin, subunit I, domain 2"/>
    <property type="match status" value="1"/>
</dbReference>
<reference evidence="4" key="1">
    <citation type="submission" date="2022-11" db="UniProtKB">
        <authorList>
            <consortium name="WormBaseParasite"/>
        </authorList>
    </citation>
    <scope>IDENTIFICATION</scope>
</reference>
<dbReference type="PANTHER" id="PTHR11461:SF211">
    <property type="entry name" value="GH10112P-RELATED"/>
    <property type="match status" value="1"/>
</dbReference>
<organism evidence="3 4">
    <name type="scientific">Panagrolaimus davidi</name>
    <dbReference type="NCBI Taxonomy" id="227884"/>
    <lineage>
        <taxon>Eukaryota</taxon>
        <taxon>Metazoa</taxon>
        <taxon>Ecdysozoa</taxon>
        <taxon>Nematoda</taxon>
        <taxon>Chromadorea</taxon>
        <taxon>Rhabditida</taxon>
        <taxon>Tylenchina</taxon>
        <taxon>Panagrolaimomorpha</taxon>
        <taxon>Panagrolaimoidea</taxon>
        <taxon>Panagrolaimidae</taxon>
        <taxon>Panagrolaimus</taxon>
    </lineage>
</organism>
<dbReference type="SUPFAM" id="SSF56574">
    <property type="entry name" value="Serpins"/>
    <property type="match status" value="1"/>
</dbReference>
<protein>
    <submittedName>
        <fullName evidence="4">Serpin domain-containing protein</fullName>
    </submittedName>
</protein>
<proteinExistence type="inferred from homology"/>
<dbReference type="InterPro" id="IPR023796">
    <property type="entry name" value="Serpin_dom"/>
</dbReference>
<dbReference type="PANTHER" id="PTHR11461">
    <property type="entry name" value="SERINE PROTEASE INHIBITOR, SERPIN"/>
    <property type="match status" value="1"/>
</dbReference>